<dbReference type="OrthoDB" id="9814458at2"/>
<feature type="transmembrane region" description="Helical" evidence="11">
    <location>
        <begin position="126"/>
        <end position="150"/>
    </location>
</feature>
<evidence type="ECO:0000256" key="3">
    <source>
        <dbReference type="ARBA" id="ARBA00022448"/>
    </source>
</evidence>
<protein>
    <recommendedName>
        <fullName evidence="11">Transport permease protein</fullName>
    </recommendedName>
</protein>
<accession>A0A3M6QJF4</accession>
<feature type="transmembrane region" description="Helical" evidence="11">
    <location>
        <begin position="46"/>
        <end position="68"/>
    </location>
</feature>
<evidence type="ECO:0000259" key="12">
    <source>
        <dbReference type="PROSITE" id="PS51012"/>
    </source>
</evidence>
<feature type="domain" description="ABC transmembrane type-2" evidence="12">
    <location>
        <begin position="13"/>
        <end position="235"/>
    </location>
</feature>
<dbReference type="InterPro" id="IPR047817">
    <property type="entry name" value="ABC2_TM_bact-type"/>
</dbReference>
<keyword evidence="14" id="KW-1185">Reference proteome</keyword>
<dbReference type="InterPro" id="IPR013525">
    <property type="entry name" value="ABC2_TM"/>
</dbReference>
<evidence type="ECO:0000256" key="2">
    <source>
        <dbReference type="ARBA" id="ARBA00007783"/>
    </source>
</evidence>
<dbReference type="InterPro" id="IPR000412">
    <property type="entry name" value="ABC_2_transport"/>
</dbReference>
<dbReference type="PROSITE" id="PS51012">
    <property type="entry name" value="ABC_TM2"/>
    <property type="match status" value="1"/>
</dbReference>
<dbReference type="RefSeq" id="WP_122231961.1">
    <property type="nucleotide sequence ID" value="NZ_RDQO01000008.1"/>
</dbReference>
<proteinExistence type="inferred from homology"/>
<keyword evidence="7" id="KW-0972">Capsule biogenesis/degradation</keyword>
<dbReference type="AlphaFoldDB" id="A0A3M6QJF4"/>
<name>A0A3M6QJF4_9BURK</name>
<dbReference type="PANTHER" id="PTHR30413">
    <property type="entry name" value="INNER MEMBRANE TRANSPORT PERMEASE"/>
    <property type="match status" value="1"/>
</dbReference>
<feature type="transmembrane region" description="Helical" evidence="11">
    <location>
        <begin position="89"/>
        <end position="114"/>
    </location>
</feature>
<keyword evidence="3 11" id="KW-0813">Transport</keyword>
<feature type="transmembrane region" description="Helical" evidence="11">
    <location>
        <begin position="208"/>
        <end position="231"/>
    </location>
</feature>
<evidence type="ECO:0000256" key="11">
    <source>
        <dbReference type="RuleBase" id="RU361157"/>
    </source>
</evidence>
<keyword evidence="10 11" id="KW-0472">Membrane</keyword>
<dbReference type="PRINTS" id="PR00164">
    <property type="entry name" value="ABC2TRNSPORT"/>
</dbReference>
<evidence type="ECO:0000256" key="6">
    <source>
        <dbReference type="ARBA" id="ARBA00022692"/>
    </source>
</evidence>
<evidence type="ECO:0000256" key="5">
    <source>
        <dbReference type="ARBA" id="ARBA00022597"/>
    </source>
</evidence>
<evidence type="ECO:0000313" key="13">
    <source>
        <dbReference type="EMBL" id="RMX02649.1"/>
    </source>
</evidence>
<feature type="transmembrane region" description="Helical" evidence="11">
    <location>
        <begin position="12"/>
        <end position="34"/>
    </location>
</feature>
<organism evidence="13 14">
    <name type="scientific">Corticibacter populi</name>
    <dbReference type="NCBI Taxonomy" id="1550736"/>
    <lineage>
        <taxon>Bacteria</taxon>
        <taxon>Pseudomonadati</taxon>
        <taxon>Pseudomonadota</taxon>
        <taxon>Betaproteobacteria</taxon>
        <taxon>Burkholderiales</taxon>
        <taxon>Comamonadaceae</taxon>
        <taxon>Corticibacter</taxon>
    </lineage>
</organism>
<reference evidence="13 14" key="1">
    <citation type="submission" date="2018-10" db="EMBL/GenBank/DDBJ databases">
        <title>Draft genome of Cortibacter populi DSM10536.</title>
        <authorList>
            <person name="Bernier A.-M."/>
            <person name="Bernard K."/>
        </authorList>
    </citation>
    <scope>NUCLEOTIDE SEQUENCE [LARGE SCALE GENOMIC DNA]</scope>
    <source>
        <strain evidence="13 14">DSM 105136</strain>
    </source>
</reference>
<comment type="similarity">
    <text evidence="2 11">Belongs to the ABC-2 integral membrane protein family.</text>
</comment>
<comment type="subcellular location">
    <subcellularLocation>
        <location evidence="11">Cell inner membrane</location>
        <topology evidence="11">Multi-pass membrane protein</topology>
    </subcellularLocation>
    <subcellularLocation>
        <location evidence="1">Cell membrane</location>
        <topology evidence="1">Multi-pass membrane protein</topology>
    </subcellularLocation>
</comment>
<evidence type="ECO:0000313" key="14">
    <source>
        <dbReference type="Proteomes" id="UP000278006"/>
    </source>
</evidence>
<dbReference type="Proteomes" id="UP000278006">
    <property type="component" value="Unassembled WGS sequence"/>
</dbReference>
<evidence type="ECO:0000256" key="4">
    <source>
        <dbReference type="ARBA" id="ARBA00022475"/>
    </source>
</evidence>
<dbReference type="Pfam" id="PF01061">
    <property type="entry name" value="ABC2_membrane"/>
    <property type="match status" value="1"/>
</dbReference>
<comment type="caution">
    <text evidence="13">The sequence shown here is derived from an EMBL/GenBank/DDBJ whole genome shotgun (WGS) entry which is preliminary data.</text>
</comment>
<dbReference type="PIRSF" id="PIRSF006648">
    <property type="entry name" value="DrrB"/>
    <property type="match status" value="1"/>
</dbReference>
<evidence type="ECO:0000256" key="9">
    <source>
        <dbReference type="ARBA" id="ARBA00023047"/>
    </source>
</evidence>
<dbReference type="GO" id="GO:0140359">
    <property type="term" value="F:ABC-type transporter activity"/>
    <property type="evidence" value="ECO:0007669"/>
    <property type="project" value="InterPro"/>
</dbReference>
<dbReference type="EMBL" id="RDQO01000008">
    <property type="protein sequence ID" value="RMX02649.1"/>
    <property type="molecule type" value="Genomic_DNA"/>
</dbReference>
<evidence type="ECO:0000256" key="7">
    <source>
        <dbReference type="ARBA" id="ARBA00022903"/>
    </source>
</evidence>
<dbReference type="GO" id="GO:0015774">
    <property type="term" value="P:polysaccharide transport"/>
    <property type="evidence" value="ECO:0007669"/>
    <property type="project" value="UniProtKB-KW"/>
</dbReference>
<gene>
    <name evidence="13" type="ORF">D8I35_18070</name>
</gene>
<keyword evidence="8 11" id="KW-1133">Transmembrane helix</keyword>
<evidence type="ECO:0000256" key="1">
    <source>
        <dbReference type="ARBA" id="ARBA00004651"/>
    </source>
</evidence>
<keyword evidence="9" id="KW-0625">Polysaccharide transport</keyword>
<dbReference type="GO" id="GO:0015920">
    <property type="term" value="P:lipopolysaccharide transport"/>
    <property type="evidence" value="ECO:0007669"/>
    <property type="project" value="TreeGrafter"/>
</dbReference>
<keyword evidence="6 11" id="KW-0812">Transmembrane</keyword>
<dbReference type="PANTHER" id="PTHR30413:SF10">
    <property type="entry name" value="CAPSULE POLYSACCHARIDE EXPORT INNER-MEMBRANE PROTEIN CTRC"/>
    <property type="match status" value="1"/>
</dbReference>
<dbReference type="GO" id="GO:0043190">
    <property type="term" value="C:ATP-binding cassette (ABC) transporter complex"/>
    <property type="evidence" value="ECO:0007669"/>
    <property type="project" value="InterPro"/>
</dbReference>
<keyword evidence="4 11" id="KW-1003">Cell membrane</keyword>
<evidence type="ECO:0000256" key="10">
    <source>
        <dbReference type="ARBA" id="ARBA00023136"/>
    </source>
</evidence>
<sequence length="242" mass="26754">MREALTRVSGRRMAWLWLLLEPLVHVGFLMLIFSTLRSRQLSGVDFALFLALGFMGYQMFVSIGRRSASAINSNRGLMSYRQVLPVDTVLARIGLEFTLQTLVLILLLAIAALFGFDILPHDPLTAAAALALLALMGAGFALMFSVFYVLVPETEKLIGFIFTPLYFASAIMYSPALLPPALRDILLYNPIVHGVELVRGGFFEGYHLLPGISMGYLSTFALGFTVFGLLLQRRFAARLQAL</sequence>
<feature type="transmembrane region" description="Helical" evidence="11">
    <location>
        <begin position="157"/>
        <end position="178"/>
    </location>
</feature>
<evidence type="ECO:0000256" key="8">
    <source>
        <dbReference type="ARBA" id="ARBA00022989"/>
    </source>
</evidence>
<keyword evidence="5" id="KW-0762">Sugar transport</keyword>